<dbReference type="AlphaFoldDB" id="A0A8J8NF98"/>
<dbReference type="Proteomes" id="UP000785679">
    <property type="component" value="Unassembled WGS sequence"/>
</dbReference>
<sequence>MKPIHTIQQQFRSSFDGKIPQRAFLVMISASLGPVNSCFMDRLRQQYHWTSYKKIFFTISLHKQQNALESKGLRSLEISAFTFKIMKLFIKESIISSVPKHLKLNQLDFASCMI</sequence>
<name>A0A8J8NF98_HALGN</name>
<accession>A0A8J8NF98</accession>
<comment type="caution">
    <text evidence="1">The sequence shown here is derived from an EMBL/GenBank/DDBJ whole genome shotgun (WGS) entry which is preliminary data.</text>
</comment>
<evidence type="ECO:0000313" key="1">
    <source>
        <dbReference type="EMBL" id="TNV73440.1"/>
    </source>
</evidence>
<proteinExistence type="predicted"/>
<dbReference type="EMBL" id="RRYP01018876">
    <property type="protein sequence ID" value="TNV73440.1"/>
    <property type="molecule type" value="Genomic_DNA"/>
</dbReference>
<organism evidence="1 2">
    <name type="scientific">Halteria grandinella</name>
    <dbReference type="NCBI Taxonomy" id="5974"/>
    <lineage>
        <taxon>Eukaryota</taxon>
        <taxon>Sar</taxon>
        <taxon>Alveolata</taxon>
        <taxon>Ciliophora</taxon>
        <taxon>Intramacronucleata</taxon>
        <taxon>Spirotrichea</taxon>
        <taxon>Stichotrichia</taxon>
        <taxon>Sporadotrichida</taxon>
        <taxon>Halteriidae</taxon>
        <taxon>Halteria</taxon>
    </lineage>
</organism>
<reference evidence="1" key="1">
    <citation type="submission" date="2019-06" db="EMBL/GenBank/DDBJ databases">
        <authorList>
            <person name="Zheng W."/>
        </authorList>
    </citation>
    <scope>NUCLEOTIDE SEQUENCE</scope>
    <source>
        <strain evidence="1">QDHG01</strain>
    </source>
</reference>
<protein>
    <submittedName>
        <fullName evidence="1">Uncharacterized protein</fullName>
    </submittedName>
</protein>
<evidence type="ECO:0000313" key="2">
    <source>
        <dbReference type="Proteomes" id="UP000785679"/>
    </source>
</evidence>
<keyword evidence="2" id="KW-1185">Reference proteome</keyword>
<gene>
    <name evidence="1" type="ORF">FGO68_gene16375</name>
</gene>